<comment type="subcellular location">
    <subcellularLocation>
        <location evidence="1">Mitochondrion</location>
    </subcellularLocation>
</comment>
<dbReference type="FunFam" id="3.30.1360.120:FF:000007">
    <property type="entry name" value="tRNA modification GTPase GTPBP3, mitochondrial"/>
    <property type="match status" value="1"/>
</dbReference>
<dbReference type="Pfam" id="PF10396">
    <property type="entry name" value="TrmE_N"/>
    <property type="match status" value="1"/>
</dbReference>
<dbReference type="NCBIfam" id="TIGR00231">
    <property type="entry name" value="small_GTP"/>
    <property type="match status" value="1"/>
</dbReference>
<evidence type="ECO:0000256" key="3">
    <source>
        <dbReference type="ARBA" id="ARBA00022694"/>
    </source>
</evidence>
<evidence type="ECO:0000259" key="8">
    <source>
        <dbReference type="Pfam" id="PF12631"/>
    </source>
</evidence>
<dbReference type="Pfam" id="PF01926">
    <property type="entry name" value="MMR_HSR1"/>
    <property type="match status" value="1"/>
</dbReference>
<dbReference type="PANTHER" id="PTHR42714:SF2">
    <property type="entry name" value="TRNA MODIFICATION GTPASE GTPBP3, MITOCHONDRIAL"/>
    <property type="match status" value="1"/>
</dbReference>
<dbReference type="InterPro" id="IPR027417">
    <property type="entry name" value="P-loop_NTPase"/>
</dbReference>
<accession>A0A3B0TTF0</accession>
<dbReference type="GO" id="GO:0005525">
    <property type="term" value="F:GTP binding"/>
    <property type="evidence" value="ECO:0007669"/>
    <property type="project" value="UniProtKB-KW"/>
</dbReference>
<comment type="similarity">
    <text evidence="2">Belongs to the TRAFAC class TrmE-Era-EngA-EngB-Septin-like GTPase superfamily. TrmE GTPase family.</text>
</comment>
<dbReference type="GO" id="GO:0005739">
    <property type="term" value="C:mitochondrion"/>
    <property type="evidence" value="ECO:0007669"/>
    <property type="project" value="UniProtKB-SubCell"/>
</dbReference>
<evidence type="ECO:0000256" key="2">
    <source>
        <dbReference type="ARBA" id="ARBA00011043"/>
    </source>
</evidence>
<feature type="domain" description="GTP-binding protein TrmE N-terminal" evidence="7">
    <location>
        <begin position="6"/>
        <end position="121"/>
    </location>
</feature>
<dbReference type="InterPro" id="IPR031168">
    <property type="entry name" value="G_TrmE"/>
</dbReference>
<feature type="domain" description="MnmE helical" evidence="8">
    <location>
        <begin position="124"/>
        <end position="439"/>
    </location>
</feature>
<evidence type="ECO:0000259" key="7">
    <source>
        <dbReference type="Pfam" id="PF10396"/>
    </source>
</evidence>
<dbReference type="CDD" id="cd14858">
    <property type="entry name" value="TrmE_N"/>
    <property type="match status" value="1"/>
</dbReference>
<dbReference type="HAMAP" id="MF_00379">
    <property type="entry name" value="GTPase_MnmE"/>
    <property type="match status" value="1"/>
</dbReference>
<evidence type="ECO:0000256" key="4">
    <source>
        <dbReference type="ARBA" id="ARBA00022741"/>
    </source>
</evidence>
<dbReference type="AlphaFoldDB" id="A0A3B0TTF0"/>
<evidence type="ECO:0000313" key="9">
    <source>
        <dbReference type="EMBL" id="VAW21875.1"/>
    </source>
</evidence>
<dbReference type="InterPro" id="IPR027368">
    <property type="entry name" value="MnmE_dom2"/>
</dbReference>
<dbReference type="PANTHER" id="PTHR42714">
    <property type="entry name" value="TRNA MODIFICATION GTPASE GTPBP3"/>
    <property type="match status" value="1"/>
</dbReference>
<dbReference type="Gene3D" id="3.30.1360.120">
    <property type="entry name" value="Probable tRNA modification gtpase trme, domain 1"/>
    <property type="match status" value="1"/>
</dbReference>
<keyword evidence="5" id="KW-0342">GTP-binding</keyword>
<dbReference type="EMBL" id="UOEO01000188">
    <property type="protein sequence ID" value="VAW21875.1"/>
    <property type="molecule type" value="Genomic_DNA"/>
</dbReference>
<dbReference type="GO" id="GO:0002098">
    <property type="term" value="P:tRNA wobble uridine modification"/>
    <property type="evidence" value="ECO:0007669"/>
    <property type="project" value="TreeGrafter"/>
</dbReference>
<protein>
    <submittedName>
        <fullName evidence="9">tRNA-5-carboxymethylaminomethyl-2-thiouridine(34) synthesis protein MnmE</fullName>
    </submittedName>
</protein>
<evidence type="ECO:0000256" key="5">
    <source>
        <dbReference type="ARBA" id="ARBA00023134"/>
    </source>
</evidence>
<feature type="domain" description="G" evidence="6">
    <location>
        <begin position="220"/>
        <end position="309"/>
    </location>
</feature>
<keyword evidence="4" id="KW-0547">Nucleotide-binding</keyword>
<organism evidence="9">
    <name type="scientific">hydrothermal vent metagenome</name>
    <dbReference type="NCBI Taxonomy" id="652676"/>
    <lineage>
        <taxon>unclassified sequences</taxon>
        <taxon>metagenomes</taxon>
        <taxon>ecological metagenomes</taxon>
    </lineage>
</organism>
<dbReference type="Gene3D" id="3.40.50.300">
    <property type="entry name" value="P-loop containing nucleotide triphosphate hydrolases"/>
    <property type="match status" value="1"/>
</dbReference>
<dbReference type="InterPro" id="IPR004520">
    <property type="entry name" value="GTPase_MnmE"/>
</dbReference>
<dbReference type="InterPro" id="IPR027266">
    <property type="entry name" value="TrmE/GcvT-like"/>
</dbReference>
<keyword evidence="3" id="KW-0819">tRNA processing</keyword>
<evidence type="ECO:0000259" key="6">
    <source>
        <dbReference type="Pfam" id="PF01926"/>
    </source>
</evidence>
<dbReference type="InterPro" id="IPR018948">
    <property type="entry name" value="GTP-bd_TrmE_N"/>
</dbReference>
<dbReference type="InterPro" id="IPR006073">
    <property type="entry name" value="GTP-bd"/>
</dbReference>
<sequence length="442" mass="47967">MNDRKTIIALASGALPSGIAVVRISGPQCSYIMEQFLAKAVPARQLVVRRIIDPVSRDIIDKAMVANFPGPASFTGEDCLEFHVHGSRAIINKLLKRLQEIPMVRIGEPGEFTRRAFENARLQLTEIEGLSDLINAETESQRVLAIARMDGGFSERINGWRRQLVVCLANIEAYLDFSDEEDVGTPDIDGLVIAINSIAAEFRAALAGFAQGRIIREGFRVGIGGAPNVGKSSLLNHLVGSEVAIVTDEAGTTRDIKEVAVDLGGQLVVFFDSAGIRDATSKAEIEGVRRAREMLEHSNLIIWLRSALDLKDQWRPGAEANVLEVVNKCDLAAYDGPGLAVSAKTGMGVQQLLEEIKQLAINNNELGSSILLSRSRDRQAISDGLMALEAALTILETKQAPDMLELIAQDLRSAVFALQRLLGIIDAENVLDELFSGFCIGK</sequence>
<name>A0A3B0TTF0_9ZZZZ</name>
<dbReference type="Gene3D" id="1.20.120.430">
    <property type="entry name" value="tRNA modification GTPase MnmE domain 2"/>
    <property type="match status" value="1"/>
</dbReference>
<gene>
    <name evidence="9" type="ORF">MNBD_ALPHA12-1845</name>
</gene>
<dbReference type="InterPro" id="IPR025867">
    <property type="entry name" value="MnmE_helical"/>
</dbReference>
<dbReference type="GO" id="GO:0003924">
    <property type="term" value="F:GTPase activity"/>
    <property type="evidence" value="ECO:0007669"/>
    <property type="project" value="InterPro"/>
</dbReference>
<dbReference type="InterPro" id="IPR005225">
    <property type="entry name" value="Small_GTP-bd"/>
</dbReference>
<proteinExistence type="inferred from homology"/>
<dbReference type="SUPFAM" id="SSF52540">
    <property type="entry name" value="P-loop containing nucleoside triphosphate hydrolases"/>
    <property type="match status" value="1"/>
</dbReference>
<dbReference type="GO" id="GO:0030488">
    <property type="term" value="P:tRNA methylation"/>
    <property type="evidence" value="ECO:0007669"/>
    <property type="project" value="TreeGrafter"/>
</dbReference>
<dbReference type="SUPFAM" id="SSF116878">
    <property type="entry name" value="TrmE connector domain"/>
    <property type="match status" value="1"/>
</dbReference>
<dbReference type="CDD" id="cd04164">
    <property type="entry name" value="trmE"/>
    <property type="match status" value="1"/>
</dbReference>
<evidence type="ECO:0000256" key="1">
    <source>
        <dbReference type="ARBA" id="ARBA00004173"/>
    </source>
</evidence>
<reference evidence="9" key="1">
    <citation type="submission" date="2018-06" db="EMBL/GenBank/DDBJ databases">
        <authorList>
            <person name="Zhirakovskaya E."/>
        </authorList>
    </citation>
    <scope>NUCLEOTIDE SEQUENCE</scope>
</reference>
<dbReference type="Pfam" id="PF12631">
    <property type="entry name" value="MnmE_helical"/>
    <property type="match status" value="1"/>
</dbReference>
<dbReference type="NCBIfam" id="NF003661">
    <property type="entry name" value="PRK05291.1-3"/>
    <property type="match status" value="1"/>
</dbReference>